<accession>A0A3Q8XKZ6</accession>
<organism evidence="2 3">
    <name type="scientific">Georhizobium profundi</name>
    <dbReference type="NCBI Taxonomy" id="2341112"/>
    <lineage>
        <taxon>Bacteria</taxon>
        <taxon>Pseudomonadati</taxon>
        <taxon>Pseudomonadota</taxon>
        <taxon>Alphaproteobacteria</taxon>
        <taxon>Hyphomicrobiales</taxon>
        <taxon>Rhizobiaceae</taxon>
        <taxon>Georhizobium</taxon>
    </lineage>
</organism>
<proteinExistence type="predicted"/>
<dbReference type="AlphaFoldDB" id="A0A3Q8XKZ6"/>
<gene>
    <name evidence="2" type="ORF">D5400_00930</name>
</gene>
<keyword evidence="1" id="KW-0732">Signal</keyword>
<evidence type="ECO:0000313" key="2">
    <source>
        <dbReference type="EMBL" id="AZN70024.1"/>
    </source>
</evidence>
<keyword evidence="3" id="KW-1185">Reference proteome</keyword>
<reference evidence="2 3" key="1">
    <citation type="submission" date="2018-09" db="EMBL/GenBank/DDBJ databases">
        <title>Marinorhizobium profundi gen. nov., sp. nov., isolated from a deep-sea sediment sample from the New Britain Trench and proposal of Marinorhizobiaceae fam. nov. in the order Rhizobiales of the class Alphaproteobacteria.</title>
        <authorList>
            <person name="Cao J."/>
        </authorList>
    </citation>
    <scope>NUCLEOTIDE SEQUENCE [LARGE SCALE GENOMIC DNA]</scope>
    <source>
        <strain evidence="2 3">WS11</strain>
    </source>
</reference>
<sequence>MIRFLAFLLAFMVAVHMAAPTAVAAKMSFQEFATAEIMAGSGGSELPNDSNDDALPLSPHATTKCHDHCAGLTIWLSPHAASAGLLSIHGREQDLTFAFIPIIVPPPQ</sequence>
<dbReference type="Proteomes" id="UP000268192">
    <property type="component" value="Chromosome"/>
</dbReference>
<evidence type="ECO:0000256" key="1">
    <source>
        <dbReference type="SAM" id="SignalP"/>
    </source>
</evidence>
<dbReference type="KEGG" id="abaw:D5400_00930"/>
<protein>
    <recommendedName>
        <fullName evidence="4">DUF2946 domain-containing protein</fullName>
    </recommendedName>
</protein>
<dbReference type="OrthoDB" id="9836297at2"/>
<feature type="signal peptide" evidence="1">
    <location>
        <begin position="1"/>
        <end position="24"/>
    </location>
</feature>
<dbReference type="EMBL" id="CP032509">
    <property type="protein sequence ID" value="AZN70024.1"/>
    <property type="molecule type" value="Genomic_DNA"/>
</dbReference>
<evidence type="ECO:0000313" key="3">
    <source>
        <dbReference type="Proteomes" id="UP000268192"/>
    </source>
</evidence>
<name>A0A3Q8XKZ6_9HYPH</name>
<evidence type="ECO:0008006" key="4">
    <source>
        <dbReference type="Google" id="ProtNLM"/>
    </source>
</evidence>
<feature type="chain" id="PRO_5018735251" description="DUF2946 domain-containing protein" evidence="1">
    <location>
        <begin position="25"/>
        <end position="108"/>
    </location>
</feature>
<dbReference type="RefSeq" id="WP_126006774.1">
    <property type="nucleotide sequence ID" value="NZ_CP032509.1"/>
</dbReference>